<proteinExistence type="predicted"/>
<feature type="domain" description="N-acetyltransferase" evidence="1">
    <location>
        <begin position="9"/>
        <end position="152"/>
    </location>
</feature>
<keyword evidence="2" id="KW-0808">Transferase</keyword>
<dbReference type="Pfam" id="PF13302">
    <property type="entry name" value="Acetyltransf_3"/>
    <property type="match status" value="1"/>
</dbReference>
<dbReference type="SUPFAM" id="SSF55729">
    <property type="entry name" value="Acyl-CoA N-acyltransferases (Nat)"/>
    <property type="match status" value="1"/>
</dbReference>
<dbReference type="Gene3D" id="3.40.630.30">
    <property type="match status" value="1"/>
</dbReference>
<reference evidence="2 3" key="1">
    <citation type="submission" date="2019-08" db="EMBL/GenBank/DDBJ databases">
        <title>Aureimonas fodiniaquatilis sp. nov., isolated from a coal mine wastewater.</title>
        <authorList>
            <person name="Kim W."/>
        </authorList>
    </citation>
    <scope>NUCLEOTIDE SEQUENCE [LARGE SCALE GENOMIC DNA]</scope>
    <source>
        <strain evidence="2 3">CAU 1482</strain>
    </source>
</reference>
<dbReference type="AlphaFoldDB" id="A0A5B0DZ70"/>
<evidence type="ECO:0000313" key="3">
    <source>
        <dbReference type="Proteomes" id="UP000324738"/>
    </source>
</evidence>
<evidence type="ECO:0000259" key="1">
    <source>
        <dbReference type="Pfam" id="PF13302"/>
    </source>
</evidence>
<dbReference type="Proteomes" id="UP000324738">
    <property type="component" value="Unassembled WGS sequence"/>
</dbReference>
<accession>A0A5B0DZ70</accession>
<sequence length="173" mass="19710">MTIRIETDRLVLTAPVIDDFDCSVVMHHGETMARYTGGKLLNREDVWRKLLQRMGHWTAFGYGVFTVRRSADNIFIGEVGLAHFCRGFGEAFDGFPEAAWMITAHAHGKGYAQEAVQEAHRWMTSRHAMRRSVCIIHPENVASLHVARNVGYEQTGEVHYRDATPLMFERFAS</sequence>
<dbReference type="PANTHER" id="PTHR43792">
    <property type="entry name" value="GNAT FAMILY, PUTATIVE (AFU_ORTHOLOGUE AFUA_3G00765)-RELATED-RELATED"/>
    <property type="match status" value="1"/>
</dbReference>
<gene>
    <name evidence="2" type="ORF">FPY71_01500</name>
</gene>
<protein>
    <submittedName>
        <fullName evidence="2">GNAT family N-acetyltransferase</fullName>
    </submittedName>
</protein>
<dbReference type="RefSeq" id="WP_149296936.1">
    <property type="nucleotide sequence ID" value="NZ_VTWH01000001.1"/>
</dbReference>
<dbReference type="GO" id="GO:0016747">
    <property type="term" value="F:acyltransferase activity, transferring groups other than amino-acyl groups"/>
    <property type="evidence" value="ECO:0007669"/>
    <property type="project" value="InterPro"/>
</dbReference>
<keyword evidence="3" id="KW-1185">Reference proteome</keyword>
<dbReference type="InterPro" id="IPR000182">
    <property type="entry name" value="GNAT_dom"/>
</dbReference>
<dbReference type="InterPro" id="IPR051531">
    <property type="entry name" value="N-acetyltransferase"/>
</dbReference>
<evidence type="ECO:0000313" key="2">
    <source>
        <dbReference type="EMBL" id="KAA0971833.1"/>
    </source>
</evidence>
<name>A0A5B0DZ70_9HYPH</name>
<dbReference type="PANTHER" id="PTHR43792:SF16">
    <property type="entry name" value="N-ACETYLTRANSFERASE DOMAIN-CONTAINING PROTEIN"/>
    <property type="match status" value="1"/>
</dbReference>
<comment type="caution">
    <text evidence="2">The sequence shown here is derived from an EMBL/GenBank/DDBJ whole genome shotgun (WGS) entry which is preliminary data.</text>
</comment>
<dbReference type="EMBL" id="VTWH01000001">
    <property type="protein sequence ID" value="KAA0971833.1"/>
    <property type="molecule type" value="Genomic_DNA"/>
</dbReference>
<dbReference type="OrthoDB" id="6293260at2"/>
<dbReference type="InterPro" id="IPR016181">
    <property type="entry name" value="Acyl_CoA_acyltransferase"/>
</dbReference>
<organism evidence="2 3">
    <name type="scientific">Aureimonas fodinaquatilis</name>
    <dbReference type="NCBI Taxonomy" id="2565783"/>
    <lineage>
        <taxon>Bacteria</taxon>
        <taxon>Pseudomonadati</taxon>
        <taxon>Pseudomonadota</taxon>
        <taxon>Alphaproteobacteria</taxon>
        <taxon>Hyphomicrobiales</taxon>
        <taxon>Aurantimonadaceae</taxon>
        <taxon>Aureimonas</taxon>
    </lineage>
</organism>